<keyword evidence="1" id="KW-0812">Transmembrane</keyword>
<dbReference type="RefSeq" id="WP_252854119.1">
    <property type="nucleotide sequence ID" value="NZ_JAMXLR010000064.1"/>
</dbReference>
<comment type="caution">
    <text evidence="2">The sequence shown here is derived from an EMBL/GenBank/DDBJ whole genome shotgun (WGS) entry which is preliminary data.</text>
</comment>
<feature type="transmembrane region" description="Helical" evidence="1">
    <location>
        <begin position="6"/>
        <end position="30"/>
    </location>
</feature>
<evidence type="ECO:0000313" key="3">
    <source>
        <dbReference type="Proteomes" id="UP001155241"/>
    </source>
</evidence>
<gene>
    <name evidence="2" type="ORF">NG895_19055</name>
</gene>
<sequence length="202" mass="22650">MIAEDSPLWLAVPLIVLSSLGLTIVGWELVREIAAGRCPRCSNGVANLDNVFSLRRPRWCDTCDLLLRSEEFETFAGEWCIDDEKMLTESDPAVKCLSMWMLLSMCGRVDELSFIPEEGDYHCQIRVGGKFYEMDPLASLVHGRLTGLSRAIWKCDSANEINATEKIVVRCGDRSATAVAEFTPGLFGDRVVFRFSDHRPLN</sequence>
<evidence type="ECO:0000256" key="1">
    <source>
        <dbReference type="SAM" id="Phobius"/>
    </source>
</evidence>
<dbReference type="Proteomes" id="UP001155241">
    <property type="component" value="Unassembled WGS sequence"/>
</dbReference>
<dbReference type="EMBL" id="JAMXLR010000064">
    <property type="protein sequence ID" value="MCO6046003.1"/>
    <property type="molecule type" value="Genomic_DNA"/>
</dbReference>
<organism evidence="2 3">
    <name type="scientific">Aeoliella straminimaris</name>
    <dbReference type="NCBI Taxonomy" id="2954799"/>
    <lineage>
        <taxon>Bacteria</taxon>
        <taxon>Pseudomonadati</taxon>
        <taxon>Planctomycetota</taxon>
        <taxon>Planctomycetia</taxon>
        <taxon>Pirellulales</taxon>
        <taxon>Lacipirellulaceae</taxon>
        <taxon>Aeoliella</taxon>
    </lineage>
</organism>
<reference evidence="2" key="1">
    <citation type="submission" date="2022-06" db="EMBL/GenBank/DDBJ databases">
        <title>Aeoliella straminimaris, a novel planctomycete from sediments.</title>
        <authorList>
            <person name="Vitorino I.R."/>
            <person name="Lage O.M."/>
        </authorList>
    </citation>
    <scope>NUCLEOTIDE SEQUENCE</scope>
    <source>
        <strain evidence="2">ICT_H6.2</strain>
    </source>
</reference>
<protein>
    <submittedName>
        <fullName evidence="2">Uncharacterized protein</fullName>
    </submittedName>
</protein>
<name>A0A9X2JIS7_9BACT</name>
<evidence type="ECO:0000313" key="2">
    <source>
        <dbReference type="EMBL" id="MCO6046003.1"/>
    </source>
</evidence>
<accession>A0A9X2JIS7</accession>
<dbReference type="AlphaFoldDB" id="A0A9X2JIS7"/>
<proteinExistence type="predicted"/>
<keyword evidence="1" id="KW-0472">Membrane</keyword>
<keyword evidence="1" id="KW-1133">Transmembrane helix</keyword>
<keyword evidence="3" id="KW-1185">Reference proteome</keyword>